<evidence type="ECO:0000259" key="4">
    <source>
        <dbReference type="Pfam" id="PF08545"/>
    </source>
</evidence>
<dbReference type="RefSeq" id="WP_101575460.1">
    <property type="nucleotide sequence ID" value="NZ_PGVA01000003.1"/>
</dbReference>
<evidence type="ECO:0000313" key="6">
    <source>
        <dbReference type="EMBL" id="PLR98598.1"/>
    </source>
</evidence>
<dbReference type="Gene3D" id="3.40.47.10">
    <property type="match status" value="1"/>
</dbReference>
<dbReference type="NCBIfam" id="NF005308">
    <property type="entry name" value="PRK06840.1"/>
    <property type="match status" value="1"/>
</dbReference>
<name>A0A2N5GS34_9BACI</name>
<keyword evidence="2" id="KW-0012">Acyltransferase</keyword>
<proteinExistence type="predicted"/>
<feature type="domain" description="Beta-ketoacyl-[acyl-carrier-protein] synthase III C-terminal" evidence="3">
    <location>
        <begin position="243"/>
        <end position="331"/>
    </location>
</feature>
<dbReference type="Pfam" id="PF08541">
    <property type="entry name" value="ACP_syn_III_C"/>
    <property type="match status" value="1"/>
</dbReference>
<dbReference type="PANTHER" id="PTHR34069">
    <property type="entry name" value="3-OXOACYL-[ACYL-CARRIER-PROTEIN] SYNTHASE 3"/>
    <property type="match status" value="1"/>
</dbReference>
<dbReference type="PANTHER" id="PTHR34069:SF2">
    <property type="entry name" value="BETA-KETOACYL-[ACYL-CARRIER-PROTEIN] SYNTHASE III"/>
    <property type="match status" value="1"/>
</dbReference>
<evidence type="ECO:0000259" key="3">
    <source>
        <dbReference type="Pfam" id="PF08541"/>
    </source>
</evidence>
<dbReference type="GO" id="GO:0004315">
    <property type="term" value="F:3-oxoacyl-[acyl-carrier-protein] synthase activity"/>
    <property type="evidence" value="ECO:0007669"/>
    <property type="project" value="InterPro"/>
</dbReference>
<accession>A0A2N5GS34</accession>
<evidence type="ECO:0000313" key="5">
    <source>
        <dbReference type="EMBL" id="PLR86365.1"/>
    </source>
</evidence>
<protein>
    <submittedName>
        <fullName evidence="5">3-oxoacyl-ACP synthase</fullName>
    </submittedName>
</protein>
<dbReference type="SUPFAM" id="SSF53901">
    <property type="entry name" value="Thiolase-like"/>
    <property type="match status" value="1"/>
</dbReference>
<evidence type="ECO:0000256" key="2">
    <source>
        <dbReference type="ARBA" id="ARBA00023315"/>
    </source>
</evidence>
<evidence type="ECO:0000313" key="7">
    <source>
        <dbReference type="Proteomes" id="UP000234951"/>
    </source>
</evidence>
<dbReference type="GO" id="GO:0044550">
    <property type="term" value="P:secondary metabolite biosynthetic process"/>
    <property type="evidence" value="ECO:0007669"/>
    <property type="project" value="TreeGrafter"/>
</dbReference>
<feature type="domain" description="Beta-ketoacyl-[acyl-carrier-protein] synthase III N-terminal" evidence="4">
    <location>
        <begin position="105"/>
        <end position="186"/>
    </location>
</feature>
<keyword evidence="1" id="KW-0808">Transferase</keyword>
<dbReference type="GO" id="GO:0006633">
    <property type="term" value="P:fatty acid biosynthetic process"/>
    <property type="evidence" value="ECO:0007669"/>
    <property type="project" value="InterPro"/>
</dbReference>
<dbReference type="Proteomes" id="UP000235114">
    <property type="component" value="Unassembled WGS sequence"/>
</dbReference>
<evidence type="ECO:0000313" key="8">
    <source>
        <dbReference type="Proteomes" id="UP000235114"/>
    </source>
</evidence>
<comment type="caution">
    <text evidence="5">The sequence shown here is derived from an EMBL/GenBank/DDBJ whole genome shotgun (WGS) entry which is preliminary data.</text>
</comment>
<dbReference type="EMBL" id="PGVA01000003">
    <property type="protein sequence ID" value="PLR86365.1"/>
    <property type="molecule type" value="Genomic_DNA"/>
</dbReference>
<dbReference type="EMBL" id="PGVD01000021">
    <property type="protein sequence ID" value="PLR98598.1"/>
    <property type="molecule type" value="Genomic_DNA"/>
</dbReference>
<reference evidence="6 8" key="2">
    <citation type="submission" date="2017-12" db="EMBL/GenBank/DDBJ databases">
        <title>Comparative Functional Genomics of Dry Heat Resistant strains isolated from the Viking Spacecraft.</title>
        <authorList>
            <person name="Seuylemezian A."/>
            <person name="Cooper K."/>
            <person name="Vaishampayan P."/>
        </authorList>
    </citation>
    <scope>NUCLEOTIDE SEQUENCE [LARGE SCALE GENOMIC DNA]</scope>
    <source>
        <strain evidence="6 8">ATCC 29669</strain>
    </source>
</reference>
<dbReference type="Pfam" id="PF08545">
    <property type="entry name" value="ACP_syn_III"/>
    <property type="match status" value="1"/>
</dbReference>
<organism evidence="5 7">
    <name type="scientific">Bacillus canaveralius</name>
    <dbReference type="NCBI Taxonomy" id="1403243"/>
    <lineage>
        <taxon>Bacteria</taxon>
        <taxon>Bacillati</taxon>
        <taxon>Bacillota</taxon>
        <taxon>Bacilli</taxon>
        <taxon>Bacillales</taxon>
        <taxon>Bacillaceae</taxon>
        <taxon>Bacillus</taxon>
    </lineage>
</organism>
<dbReference type="AlphaFoldDB" id="A0A2N5GS34"/>
<reference evidence="5 7" key="1">
    <citation type="submission" date="2017-11" db="EMBL/GenBank/DDBJ databases">
        <title>Comparitive Functional Genomics of Dry Heat Resistant strains isolated from the Viking Spacecraft.</title>
        <authorList>
            <person name="Seuylemezian A."/>
            <person name="Cooper K."/>
            <person name="Vaishampayan P."/>
        </authorList>
    </citation>
    <scope>NUCLEOTIDE SEQUENCE [LARGE SCALE GENOMIC DNA]</scope>
    <source>
        <strain evidence="5 7">M4.6</strain>
    </source>
</reference>
<dbReference type="InterPro" id="IPR013751">
    <property type="entry name" value="ACP_syn_III_N"/>
</dbReference>
<dbReference type="Proteomes" id="UP000234951">
    <property type="component" value="Unassembled WGS sequence"/>
</dbReference>
<sequence length="336" mass="37090">MNIGIEATSTYFPNEIETAAVLAEKTGIPENVIIDKFGLYQKHVADDTMHASDLAIAAARPILAKVDPLSIDVVIYFGSPHKDYHVWSSAPKIQYELGTKNAYAFEIMNVSSCFPIALKVAKDMLKSDQSIHNILLVGGCKESQIIDYDNPRSRFMFNFADGGSAVLVKRGAKMSDILESAITTDGSFHDDVRIPAGGSKRFASFETVEKREHYIDVVDPAGMKARLDPLSIPYFTEVIRKSLKKSGFTPEDIKILLPLHTKRSMFRELLQSLNLPEEKALYLDHHGHMSALDPCIGLHFASEQGKLEPGDIAVTVSAGTGYTWAATVIEWKGEKT</sequence>
<dbReference type="OrthoDB" id="9786707at2"/>
<keyword evidence="8" id="KW-1185">Reference proteome</keyword>
<dbReference type="InterPro" id="IPR013747">
    <property type="entry name" value="ACP_syn_III_C"/>
</dbReference>
<dbReference type="InterPro" id="IPR016039">
    <property type="entry name" value="Thiolase-like"/>
</dbReference>
<evidence type="ECO:0000256" key="1">
    <source>
        <dbReference type="ARBA" id="ARBA00022679"/>
    </source>
</evidence>
<gene>
    <name evidence="5" type="ORF">CU635_01865</name>
    <name evidence="6" type="ORF">CVD25_07710</name>
</gene>